<dbReference type="OMA" id="HKYVSQR"/>
<dbReference type="CDD" id="cd24010">
    <property type="entry name" value="ASKHA_NBD_AcK_PK"/>
    <property type="match status" value="1"/>
</dbReference>
<dbReference type="Gene3D" id="3.30.420.40">
    <property type="match status" value="2"/>
</dbReference>
<dbReference type="AlphaFoldDB" id="A0A0C1ELM9"/>
<feature type="binding site" evidence="6">
    <location>
        <begin position="207"/>
        <end position="211"/>
    </location>
    <ligand>
        <name>ATP</name>
        <dbReference type="ChEBI" id="CHEBI:30616"/>
    </ligand>
</feature>
<sequence>MYILVLNVGSSSIKAALFKKGDGRLDTLWNATLARRKENIFVRKMTQKGISHEELIEISSLYEGLKPLLESLWLGETPLLHSPTEIARVGHRIVHGGEKLLKPTVITEEVKNEIKSLCSIAPLHNPPGLQGIETAQKLFPDSMHIAVFDTSFHQTMSEEVYTYPGPYEWREQGIRRYGFHGISYEYCTAKAIEMLHQYPTEKMICCHLGNGCSAAAIYQGRSLTTSMGFTPLEGLMMGSRTGSIDPAILLYLLRDNKTSVDSLNHLLNYGSGLKGISGESGDMQWIIQQMEAGNPRAKLAFEMFIYHLKFYIGAFAAALGGLDVLIFTAGIGENAALVREETCKGLSFLGIHLDQHANRNCIPNQDVADAHSPTRILVIHTQEEFAIAQACLVMQS</sequence>
<comment type="similarity">
    <text evidence="1 6 7">Belongs to the acetokinase family.</text>
</comment>
<dbReference type="HAMAP" id="MF_00020">
    <property type="entry name" value="Acetate_kinase"/>
    <property type="match status" value="1"/>
</dbReference>
<dbReference type="EMBL" id="JSAM01000082">
    <property type="protein sequence ID" value="KIA77339.1"/>
    <property type="molecule type" value="Genomic_DNA"/>
</dbReference>
<comment type="subcellular location">
    <subcellularLocation>
        <location evidence="6">Cytoplasm</location>
    </subcellularLocation>
</comment>
<dbReference type="PATRIC" id="fig|83552.4.peg.1535"/>
<dbReference type="Pfam" id="PF00871">
    <property type="entry name" value="Acetate_kinase"/>
    <property type="match status" value="1"/>
</dbReference>
<protein>
    <recommendedName>
        <fullName evidence="6">Acetate kinase</fullName>
        <ecNumber evidence="6">2.7.2.1</ecNumber>
    </recommendedName>
    <alternativeName>
        <fullName evidence="6">Acetokinase</fullName>
    </alternativeName>
</protein>
<dbReference type="PROSITE" id="PS01075">
    <property type="entry name" value="ACETATE_KINASE_1"/>
    <property type="match status" value="1"/>
</dbReference>
<dbReference type="EC" id="2.7.2.1" evidence="6"/>
<dbReference type="GO" id="GO:0005737">
    <property type="term" value="C:cytoplasm"/>
    <property type="evidence" value="ECO:0007669"/>
    <property type="project" value="UniProtKB-SubCell"/>
</dbReference>
<proteinExistence type="inferred from homology"/>
<feature type="binding site" evidence="6">
    <location>
        <position position="92"/>
    </location>
    <ligand>
        <name>substrate</name>
    </ligand>
</feature>
<keyword evidence="3 6" id="KW-0547">Nucleotide-binding</keyword>
<dbReference type="InterPro" id="IPR043129">
    <property type="entry name" value="ATPase_NBD"/>
</dbReference>
<evidence type="ECO:0000256" key="4">
    <source>
        <dbReference type="ARBA" id="ARBA00022777"/>
    </source>
</evidence>
<evidence type="ECO:0000313" key="9">
    <source>
        <dbReference type="Proteomes" id="UP000031307"/>
    </source>
</evidence>
<feature type="site" description="Transition state stabilizer" evidence="6">
    <location>
        <position position="180"/>
    </location>
</feature>
<dbReference type="NCBIfam" id="TIGR00016">
    <property type="entry name" value="ackA"/>
    <property type="match status" value="1"/>
</dbReference>
<evidence type="ECO:0000256" key="2">
    <source>
        <dbReference type="ARBA" id="ARBA00022679"/>
    </source>
</evidence>
<dbReference type="GO" id="GO:0000287">
    <property type="term" value="F:magnesium ion binding"/>
    <property type="evidence" value="ECO:0007669"/>
    <property type="project" value="UniProtKB-UniRule"/>
</dbReference>
<dbReference type="Proteomes" id="UP000031307">
    <property type="component" value="Unassembled WGS sequence"/>
</dbReference>
<evidence type="ECO:0000256" key="3">
    <source>
        <dbReference type="ARBA" id="ARBA00022741"/>
    </source>
</evidence>
<organism evidence="8 9">
    <name type="scientific">Parachlamydia acanthamoebae</name>
    <dbReference type="NCBI Taxonomy" id="83552"/>
    <lineage>
        <taxon>Bacteria</taxon>
        <taxon>Pseudomonadati</taxon>
        <taxon>Chlamydiota</taxon>
        <taxon>Chlamydiia</taxon>
        <taxon>Parachlamydiales</taxon>
        <taxon>Parachlamydiaceae</taxon>
        <taxon>Parachlamydia</taxon>
    </lineage>
</organism>
<feature type="active site" description="Proton donor/acceptor" evidence="6">
    <location>
        <position position="149"/>
    </location>
</feature>
<dbReference type="PANTHER" id="PTHR21060">
    <property type="entry name" value="ACETATE KINASE"/>
    <property type="match status" value="1"/>
</dbReference>
<comment type="caution">
    <text evidence="6">Lacks conserved residue(s) required for the propagation of feature annotation.</text>
</comment>
<comment type="caution">
    <text evidence="8">The sequence shown here is derived from an EMBL/GenBank/DDBJ whole genome shotgun (WGS) entry which is preliminary data.</text>
</comment>
<dbReference type="RefSeq" id="WP_006340012.1">
    <property type="nucleotide sequence ID" value="NZ_JASBUT010000007.1"/>
</dbReference>
<keyword evidence="6" id="KW-0479">Metal-binding</keyword>
<dbReference type="GO" id="GO:0005524">
    <property type="term" value="F:ATP binding"/>
    <property type="evidence" value="ECO:0007669"/>
    <property type="project" value="UniProtKB-KW"/>
</dbReference>
<evidence type="ECO:0000256" key="6">
    <source>
        <dbReference type="HAMAP-Rule" id="MF_00020"/>
    </source>
</evidence>
<keyword evidence="6" id="KW-0460">Magnesium</keyword>
<dbReference type="PROSITE" id="PS01076">
    <property type="entry name" value="ACETATE_KINASE_2"/>
    <property type="match status" value="1"/>
</dbReference>
<reference evidence="8 9" key="1">
    <citation type="journal article" date="2014" name="Mol. Biol. Evol.">
        <title>Massive expansion of Ubiquitination-related gene families within the Chlamydiae.</title>
        <authorList>
            <person name="Domman D."/>
            <person name="Collingro A."/>
            <person name="Lagkouvardos I."/>
            <person name="Gehre L."/>
            <person name="Weinmaier T."/>
            <person name="Rattei T."/>
            <person name="Subtil A."/>
            <person name="Horn M."/>
        </authorList>
    </citation>
    <scope>NUCLEOTIDE SEQUENCE [LARGE SCALE GENOMIC DNA]</scope>
    <source>
        <strain evidence="8 9">OEW1</strain>
    </source>
</reference>
<comment type="subunit">
    <text evidence="6">Homodimer.</text>
</comment>
<dbReference type="PRINTS" id="PR00471">
    <property type="entry name" value="ACETATEKNASE"/>
</dbReference>
<dbReference type="InterPro" id="IPR000890">
    <property type="entry name" value="Aliphatic_acid_kin_short-chain"/>
</dbReference>
<feature type="binding site" evidence="6">
    <location>
        <position position="7"/>
    </location>
    <ligand>
        <name>Mg(2+)</name>
        <dbReference type="ChEBI" id="CHEBI:18420"/>
    </ligand>
</feature>
<feature type="binding site" evidence="6">
    <location>
        <begin position="330"/>
        <end position="334"/>
    </location>
    <ligand>
        <name>ATP</name>
        <dbReference type="ChEBI" id="CHEBI:30616"/>
    </ligand>
</feature>
<evidence type="ECO:0000256" key="1">
    <source>
        <dbReference type="ARBA" id="ARBA00008748"/>
    </source>
</evidence>
<feature type="binding site" evidence="6">
    <location>
        <position position="14"/>
    </location>
    <ligand>
        <name>ATP</name>
        <dbReference type="ChEBI" id="CHEBI:30616"/>
    </ligand>
</feature>
<evidence type="ECO:0000256" key="7">
    <source>
        <dbReference type="RuleBase" id="RU003835"/>
    </source>
</evidence>
<dbReference type="PIRSF" id="PIRSF000722">
    <property type="entry name" value="Acetate_prop_kin"/>
    <property type="match status" value="1"/>
</dbReference>
<evidence type="ECO:0000313" key="8">
    <source>
        <dbReference type="EMBL" id="KIA77339.1"/>
    </source>
</evidence>
<comment type="catalytic activity">
    <reaction evidence="6">
        <text>acetate + ATP = acetyl phosphate + ADP</text>
        <dbReference type="Rhea" id="RHEA:11352"/>
        <dbReference type="ChEBI" id="CHEBI:22191"/>
        <dbReference type="ChEBI" id="CHEBI:30089"/>
        <dbReference type="ChEBI" id="CHEBI:30616"/>
        <dbReference type="ChEBI" id="CHEBI:456216"/>
        <dbReference type="EC" id="2.7.2.1"/>
    </reaction>
</comment>
<keyword evidence="4 6" id="KW-0418">Kinase</keyword>
<dbReference type="PANTHER" id="PTHR21060:SF15">
    <property type="entry name" value="ACETATE KINASE-RELATED"/>
    <property type="match status" value="1"/>
</dbReference>
<keyword evidence="2 6" id="KW-0808">Transferase</keyword>
<accession>A0A0C1ELM9</accession>
<feature type="binding site" evidence="6">
    <location>
        <position position="383"/>
    </location>
    <ligand>
        <name>Mg(2+)</name>
        <dbReference type="ChEBI" id="CHEBI:18420"/>
    </ligand>
</feature>
<dbReference type="GO" id="GO:0006085">
    <property type="term" value="P:acetyl-CoA biosynthetic process"/>
    <property type="evidence" value="ECO:0007669"/>
    <property type="project" value="UniProtKB-UniRule"/>
</dbReference>
<dbReference type="SUPFAM" id="SSF53067">
    <property type="entry name" value="Actin-like ATPase domain"/>
    <property type="match status" value="2"/>
</dbReference>
<dbReference type="GO" id="GO:0006083">
    <property type="term" value="P:acetate metabolic process"/>
    <property type="evidence" value="ECO:0007669"/>
    <property type="project" value="TreeGrafter"/>
</dbReference>
<keyword evidence="5 6" id="KW-0067">ATP-binding</keyword>
<comment type="cofactor">
    <cofactor evidence="6">
        <name>Mg(2+)</name>
        <dbReference type="ChEBI" id="CHEBI:18420"/>
    </cofactor>
    <cofactor evidence="6">
        <name>Mn(2+)</name>
        <dbReference type="ChEBI" id="CHEBI:29035"/>
    </cofactor>
    <text evidence="6">Mg(2+). Can also accept Mn(2+).</text>
</comment>
<gene>
    <name evidence="6 8" type="primary">ackA</name>
    <name evidence="8" type="ORF">DB43_GM00240</name>
</gene>
<name>A0A0C1ELM9_9BACT</name>
<dbReference type="UniPathway" id="UPA00340">
    <property type="reaction ID" value="UER00458"/>
</dbReference>
<evidence type="ECO:0000256" key="5">
    <source>
        <dbReference type="ARBA" id="ARBA00022840"/>
    </source>
</evidence>
<comment type="pathway">
    <text evidence="6">Metabolic intermediate biosynthesis; acetyl-CoA biosynthesis; acetyl-CoA from acetate: step 1/2.</text>
</comment>
<dbReference type="InterPro" id="IPR023865">
    <property type="entry name" value="Aliphatic_acid_kinase_CS"/>
</dbReference>
<feature type="site" description="Transition state stabilizer" evidence="6">
    <location>
        <position position="240"/>
    </location>
</feature>
<dbReference type="InterPro" id="IPR004372">
    <property type="entry name" value="Ac/propionate_kinase"/>
</dbReference>
<dbReference type="GO" id="GO:0008776">
    <property type="term" value="F:acetate kinase activity"/>
    <property type="evidence" value="ECO:0007669"/>
    <property type="project" value="UniProtKB-UniRule"/>
</dbReference>
<keyword evidence="6" id="KW-0963">Cytoplasm</keyword>
<comment type="function">
    <text evidence="6">Catalyzes the formation of acetyl phosphate from acetate and ATP. Can also catalyze the reverse reaction.</text>
</comment>